<protein>
    <recommendedName>
        <fullName evidence="3">PIN domain-containing protein</fullName>
    </recommendedName>
</protein>
<dbReference type="InterPro" id="IPR029060">
    <property type="entry name" value="PIN-like_dom_sf"/>
</dbReference>
<sequence>MKRLLDTNAYVALKRGDPYVEDLVRSCELLYVSIIVLGELYFG</sequence>
<comment type="caution">
    <text evidence="1">The sequence shown here is derived from an EMBL/GenBank/DDBJ whole genome shotgun (WGS) entry which is preliminary data.</text>
</comment>
<dbReference type="AlphaFoldDB" id="W4LSQ5"/>
<dbReference type="EMBL" id="AZHW01000336">
    <property type="protein sequence ID" value="ETX00452.1"/>
    <property type="molecule type" value="Genomic_DNA"/>
</dbReference>
<gene>
    <name evidence="1" type="ORF">ETSY1_11155</name>
</gene>
<name>W4LSQ5_ENTF1</name>
<keyword evidence="2" id="KW-1185">Reference proteome</keyword>
<dbReference type="SUPFAM" id="SSF88723">
    <property type="entry name" value="PIN domain-like"/>
    <property type="match status" value="1"/>
</dbReference>
<dbReference type="HOGENOM" id="CLU_3231114_0_0_7"/>
<evidence type="ECO:0000313" key="1">
    <source>
        <dbReference type="EMBL" id="ETX00452.1"/>
    </source>
</evidence>
<dbReference type="Gene3D" id="3.40.50.1010">
    <property type="entry name" value="5'-nuclease"/>
    <property type="match status" value="1"/>
</dbReference>
<proteinExistence type="predicted"/>
<reference evidence="1 2" key="1">
    <citation type="journal article" date="2014" name="Nature">
        <title>An environmental bacterial taxon with a large and distinct metabolic repertoire.</title>
        <authorList>
            <person name="Wilson M.C."/>
            <person name="Mori T."/>
            <person name="Ruckert C."/>
            <person name="Uria A.R."/>
            <person name="Helf M.J."/>
            <person name="Takada K."/>
            <person name="Gernert C."/>
            <person name="Steffens U.A."/>
            <person name="Heycke N."/>
            <person name="Schmitt S."/>
            <person name="Rinke C."/>
            <person name="Helfrich E.J."/>
            <person name="Brachmann A.O."/>
            <person name="Gurgui C."/>
            <person name="Wakimoto T."/>
            <person name="Kracht M."/>
            <person name="Crusemann M."/>
            <person name="Hentschel U."/>
            <person name="Abe I."/>
            <person name="Matsunaga S."/>
            <person name="Kalinowski J."/>
            <person name="Takeyama H."/>
            <person name="Piel J."/>
        </authorList>
    </citation>
    <scope>NUCLEOTIDE SEQUENCE [LARGE SCALE GENOMIC DNA]</scope>
    <source>
        <strain evidence="2">TSY1</strain>
    </source>
</reference>
<evidence type="ECO:0008006" key="3">
    <source>
        <dbReference type="Google" id="ProtNLM"/>
    </source>
</evidence>
<dbReference type="Proteomes" id="UP000019141">
    <property type="component" value="Unassembled WGS sequence"/>
</dbReference>
<organism evidence="1 2">
    <name type="scientific">Entotheonella factor</name>
    <dbReference type="NCBI Taxonomy" id="1429438"/>
    <lineage>
        <taxon>Bacteria</taxon>
        <taxon>Pseudomonadati</taxon>
        <taxon>Nitrospinota/Tectimicrobiota group</taxon>
        <taxon>Candidatus Tectimicrobiota</taxon>
        <taxon>Candidatus Entotheonellia</taxon>
        <taxon>Candidatus Entotheonellales</taxon>
        <taxon>Candidatus Entotheonellaceae</taxon>
        <taxon>Candidatus Entotheonella</taxon>
    </lineage>
</organism>
<evidence type="ECO:0000313" key="2">
    <source>
        <dbReference type="Proteomes" id="UP000019141"/>
    </source>
</evidence>
<accession>W4LSQ5</accession>